<name>A0A7S2Z9V7_9RHOD</name>
<organism evidence="3">
    <name type="scientific">Rhodosorus marinus</name>
    <dbReference type="NCBI Taxonomy" id="101924"/>
    <lineage>
        <taxon>Eukaryota</taxon>
        <taxon>Rhodophyta</taxon>
        <taxon>Stylonematophyceae</taxon>
        <taxon>Stylonematales</taxon>
        <taxon>Stylonemataceae</taxon>
        <taxon>Rhodosorus</taxon>
    </lineage>
</organism>
<sequence length="502" mass="56704">MTFFFFFFLACFGDGMTKRQGNLLQFNLIEHKLFGEDVGDRVRILEELDKLSAGDAVEDEGVQLLLGQVLGFEASRVVRPDEVFRTYVKLLLNLASSNASYVEACLAAFSRLLFLPREFAQVREEVILCIQRVLGYHSAAPALFCRMLAKTFPHQRRSVEDIVNFSSALLLLAERTTNGYLSEQILLLIVERITIIDAEAASKGGAIEESLREKLDNMLYLTFLYIEEHVSDSSAKGRVQFEHVYAAFEKSILPAYRSFTAPYILFYLCGRSQRFLSVVDDRLRAIFYDRELPAILRKNAILYSTGLMSRLSQADNDLILRWLRSVVNFLHSNLDACDADLEAVETDIRSTYYVAFACAMHVLVRRGGSFIMHADNAESLRQLRLAAIMRSRLKPLSVQATPLAEEFCDLLTSFDIVDCTNMNLDGGMGTATSRTSWGRRNRVELHLPFEPVNSLELSLNFLTMYHIGETAAGEDEHTGKSCDMEVRSDFDSSLSEAVKLVQ</sequence>
<evidence type="ECO:0008006" key="4">
    <source>
        <dbReference type="Google" id="ProtNLM"/>
    </source>
</evidence>
<dbReference type="Pfam" id="PF05327">
    <property type="entry name" value="RRN3"/>
    <property type="match status" value="2"/>
</dbReference>
<dbReference type="GO" id="GO:0001042">
    <property type="term" value="F:RNA polymerase I core binding"/>
    <property type="evidence" value="ECO:0007669"/>
    <property type="project" value="TreeGrafter"/>
</dbReference>
<feature type="chain" id="PRO_5031036035" description="tRNA exportin" evidence="2">
    <location>
        <begin position="18"/>
        <end position="502"/>
    </location>
</feature>
<dbReference type="EMBL" id="HBHW01001604">
    <property type="protein sequence ID" value="CAE0033380.1"/>
    <property type="molecule type" value="Transcribed_RNA"/>
</dbReference>
<feature type="signal peptide" evidence="2">
    <location>
        <begin position="1"/>
        <end position="17"/>
    </location>
</feature>
<gene>
    <name evidence="3" type="ORF">RMAR00112_LOCUS1320</name>
</gene>
<reference evidence="3" key="1">
    <citation type="submission" date="2021-01" db="EMBL/GenBank/DDBJ databases">
        <authorList>
            <person name="Corre E."/>
            <person name="Pelletier E."/>
            <person name="Niang G."/>
            <person name="Scheremetjew M."/>
            <person name="Finn R."/>
            <person name="Kale V."/>
            <person name="Holt S."/>
            <person name="Cochrane G."/>
            <person name="Meng A."/>
            <person name="Brown T."/>
            <person name="Cohen L."/>
        </authorList>
    </citation>
    <scope>NUCLEOTIDE SEQUENCE</scope>
    <source>
        <strain evidence="3">CCMP 769</strain>
    </source>
</reference>
<dbReference type="InterPro" id="IPR007991">
    <property type="entry name" value="RNA_pol_I_trans_ini_fac_RRN3"/>
</dbReference>
<dbReference type="PANTHER" id="PTHR12790">
    <property type="entry name" value="TRANSCRIPTION INITIATION FACTOR IA RRN3"/>
    <property type="match status" value="1"/>
</dbReference>
<keyword evidence="2" id="KW-0732">Signal</keyword>
<proteinExistence type="inferred from homology"/>
<comment type="similarity">
    <text evidence="1">Belongs to the RRN3 family.</text>
</comment>
<dbReference type="GO" id="GO:0006361">
    <property type="term" value="P:transcription initiation at RNA polymerase I promoter"/>
    <property type="evidence" value="ECO:0007669"/>
    <property type="project" value="InterPro"/>
</dbReference>
<evidence type="ECO:0000256" key="2">
    <source>
        <dbReference type="SAM" id="SignalP"/>
    </source>
</evidence>
<accession>A0A7S2Z9V7</accession>
<dbReference type="GO" id="GO:0001181">
    <property type="term" value="F:RNA polymerase I general transcription initiation factor activity"/>
    <property type="evidence" value="ECO:0007669"/>
    <property type="project" value="InterPro"/>
</dbReference>
<protein>
    <recommendedName>
        <fullName evidence="4">tRNA exportin</fullName>
    </recommendedName>
</protein>
<dbReference type="AlphaFoldDB" id="A0A7S2Z9V7"/>
<dbReference type="GO" id="GO:0005634">
    <property type="term" value="C:nucleus"/>
    <property type="evidence" value="ECO:0007669"/>
    <property type="project" value="TreeGrafter"/>
</dbReference>
<evidence type="ECO:0000256" key="1">
    <source>
        <dbReference type="ARBA" id="ARBA00010098"/>
    </source>
</evidence>
<evidence type="ECO:0000313" key="3">
    <source>
        <dbReference type="EMBL" id="CAE0033380.1"/>
    </source>
</evidence>
<dbReference type="PANTHER" id="PTHR12790:SF0">
    <property type="entry name" value="RNA POLYMERASE I-SPECIFIC TRANSCRIPTION INITIATION FACTOR RRN3-RELATED"/>
    <property type="match status" value="1"/>
</dbReference>